<feature type="compositionally biased region" description="Basic and acidic residues" evidence="1">
    <location>
        <begin position="1"/>
        <end position="49"/>
    </location>
</feature>
<organism evidence="2 3">
    <name type="scientific">Ascobolus immersus RN42</name>
    <dbReference type="NCBI Taxonomy" id="1160509"/>
    <lineage>
        <taxon>Eukaryota</taxon>
        <taxon>Fungi</taxon>
        <taxon>Dikarya</taxon>
        <taxon>Ascomycota</taxon>
        <taxon>Pezizomycotina</taxon>
        <taxon>Pezizomycetes</taxon>
        <taxon>Pezizales</taxon>
        <taxon>Ascobolaceae</taxon>
        <taxon>Ascobolus</taxon>
    </lineage>
</organism>
<feature type="region of interest" description="Disordered" evidence="1">
    <location>
        <begin position="1"/>
        <end position="124"/>
    </location>
</feature>
<dbReference type="Pfam" id="PF04119">
    <property type="entry name" value="HSP9_HSP12"/>
    <property type="match status" value="1"/>
</dbReference>
<dbReference type="Gene3D" id="6.10.250.2440">
    <property type="match status" value="2"/>
</dbReference>
<protein>
    <recommendedName>
        <fullName evidence="4">Chaperone/heat shock protein Hsp12</fullName>
    </recommendedName>
</protein>
<dbReference type="PIRSF" id="PIRSF002590">
    <property type="entry name" value="HSP9/HSP12_fun"/>
    <property type="match status" value="1"/>
</dbReference>
<dbReference type="STRING" id="1160509.A0A3N4IMB6"/>
<accession>A0A3N4IMB6</accession>
<gene>
    <name evidence="2" type="ORF">BJ508DRAFT_301919</name>
</gene>
<dbReference type="Proteomes" id="UP000275078">
    <property type="component" value="Unassembled WGS sequence"/>
</dbReference>
<proteinExistence type="predicted"/>
<dbReference type="InterPro" id="IPR007250">
    <property type="entry name" value="HSP9_HSP12"/>
</dbReference>
<evidence type="ECO:0000256" key="1">
    <source>
        <dbReference type="SAM" id="MobiDB-lite"/>
    </source>
</evidence>
<dbReference type="EMBL" id="ML119649">
    <property type="protein sequence ID" value="RPA86557.1"/>
    <property type="molecule type" value="Genomic_DNA"/>
</dbReference>
<sequence>MYSDSIRKDFSTEAKETAQPDFTKSKLDKAGEAITDVADRAAGHIEPNSEKSTSQEVHDKARETTDEHTEGGKSETLLEKGKKAVGLDDSEDKQSVAEKVKAAVGLGEKKDSSKVEVTAEKHTE</sequence>
<name>A0A3N4IMB6_ASCIM</name>
<feature type="compositionally biased region" description="Basic and acidic residues" evidence="1">
    <location>
        <begin position="56"/>
        <end position="124"/>
    </location>
</feature>
<reference evidence="2 3" key="1">
    <citation type="journal article" date="2018" name="Nat. Ecol. Evol.">
        <title>Pezizomycetes genomes reveal the molecular basis of ectomycorrhizal truffle lifestyle.</title>
        <authorList>
            <person name="Murat C."/>
            <person name="Payen T."/>
            <person name="Noel B."/>
            <person name="Kuo A."/>
            <person name="Morin E."/>
            <person name="Chen J."/>
            <person name="Kohler A."/>
            <person name="Krizsan K."/>
            <person name="Balestrini R."/>
            <person name="Da Silva C."/>
            <person name="Montanini B."/>
            <person name="Hainaut M."/>
            <person name="Levati E."/>
            <person name="Barry K.W."/>
            <person name="Belfiori B."/>
            <person name="Cichocki N."/>
            <person name="Clum A."/>
            <person name="Dockter R.B."/>
            <person name="Fauchery L."/>
            <person name="Guy J."/>
            <person name="Iotti M."/>
            <person name="Le Tacon F."/>
            <person name="Lindquist E.A."/>
            <person name="Lipzen A."/>
            <person name="Malagnac F."/>
            <person name="Mello A."/>
            <person name="Molinier V."/>
            <person name="Miyauchi S."/>
            <person name="Poulain J."/>
            <person name="Riccioni C."/>
            <person name="Rubini A."/>
            <person name="Sitrit Y."/>
            <person name="Splivallo R."/>
            <person name="Traeger S."/>
            <person name="Wang M."/>
            <person name="Zifcakova L."/>
            <person name="Wipf D."/>
            <person name="Zambonelli A."/>
            <person name="Paolocci F."/>
            <person name="Nowrousian M."/>
            <person name="Ottonello S."/>
            <person name="Baldrian P."/>
            <person name="Spatafora J.W."/>
            <person name="Henrissat B."/>
            <person name="Nagy L.G."/>
            <person name="Aury J.M."/>
            <person name="Wincker P."/>
            <person name="Grigoriev I.V."/>
            <person name="Bonfante P."/>
            <person name="Martin F.M."/>
        </authorList>
    </citation>
    <scope>NUCLEOTIDE SEQUENCE [LARGE SCALE GENOMIC DNA]</scope>
    <source>
        <strain evidence="2 3">RN42</strain>
    </source>
</reference>
<keyword evidence="3" id="KW-1185">Reference proteome</keyword>
<dbReference type="AlphaFoldDB" id="A0A3N4IMB6"/>
<evidence type="ECO:0000313" key="3">
    <source>
        <dbReference type="Proteomes" id="UP000275078"/>
    </source>
</evidence>
<dbReference type="OrthoDB" id="2348401at2759"/>
<evidence type="ECO:0000313" key="2">
    <source>
        <dbReference type="EMBL" id="RPA86557.1"/>
    </source>
</evidence>
<evidence type="ECO:0008006" key="4">
    <source>
        <dbReference type="Google" id="ProtNLM"/>
    </source>
</evidence>